<keyword evidence="3" id="KW-1185">Reference proteome</keyword>
<reference evidence="2 3" key="1">
    <citation type="submission" date="2024-07" db="EMBL/GenBank/DDBJ databases">
        <title>Draft Genome Sequence of Ferrimicrobium acidiphilum Strain YE2023, Isolated from a Pulp of Bioleach Reactor.</title>
        <authorList>
            <person name="Elkina Y.A."/>
            <person name="Bulaeva A.G."/>
            <person name="Beletsky A.V."/>
            <person name="Mardanov A.V."/>
        </authorList>
    </citation>
    <scope>NUCLEOTIDE SEQUENCE [LARGE SCALE GENOMIC DNA]</scope>
    <source>
        <strain evidence="2 3">YE2023</strain>
    </source>
</reference>
<protein>
    <submittedName>
        <fullName evidence="2">Rhodanese-like domain-containing protein</fullName>
    </submittedName>
</protein>
<evidence type="ECO:0000313" key="3">
    <source>
        <dbReference type="Proteomes" id="UP001560267"/>
    </source>
</evidence>
<evidence type="ECO:0000259" key="1">
    <source>
        <dbReference type="PROSITE" id="PS50206"/>
    </source>
</evidence>
<dbReference type="PANTHER" id="PTHR43031:SF16">
    <property type="entry name" value="OXIDOREDUCTASE"/>
    <property type="match status" value="1"/>
</dbReference>
<dbReference type="RefSeq" id="WP_298386028.1">
    <property type="nucleotide sequence ID" value="NZ_JBFSHR010000082.1"/>
</dbReference>
<dbReference type="SMART" id="SM00450">
    <property type="entry name" value="RHOD"/>
    <property type="match status" value="1"/>
</dbReference>
<dbReference type="Gene3D" id="3.40.250.10">
    <property type="entry name" value="Rhodanese-like domain"/>
    <property type="match status" value="1"/>
</dbReference>
<dbReference type="CDD" id="cd00158">
    <property type="entry name" value="RHOD"/>
    <property type="match status" value="1"/>
</dbReference>
<accession>A0ABV3Y5C0</accession>
<evidence type="ECO:0000313" key="2">
    <source>
        <dbReference type="EMBL" id="MEX6430773.1"/>
    </source>
</evidence>
<name>A0ABV3Y5C0_9ACTN</name>
<dbReference type="Proteomes" id="UP001560267">
    <property type="component" value="Unassembled WGS sequence"/>
</dbReference>
<dbReference type="InterPro" id="IPR050229">
    <property type="entry name" value="GlpE_sulfurtransferase"/>
</dbReference>
<dbReference type="InterPro" id="IPR001307">
    <property type="entry name" value="Thiosulphate_STrfase_CS"/>
</dbReference>
<feature type="domain" description="Rhodanese" evidence="1">
    <location>
        <begin position="14"/>
        <end position="100"/>
    </location>
</feature>
<dbReference type="Pfam" id="PF00581">
    <property type="entry name" value="Rhodanese"/>
    <property type="match status" value="1"/>
</dbReference>
<proteinExistence type="predicted"/>
<gene>
    <name evidence="2" type="ORF">AB6A68_13150</name>
</gene>
<dbReference type="PROSITE" id="PS50206">
    <property type="entry name" value="RHODANESE_3"/>
    <property type="match status" value="1"/>
</dbReference>
<organism evidence="2 3">
    <name type="scientific">Ferrimicrobium acidiphilum</name>
    <dbReference type="NCBI Taxonomy" id="121039"/>
    <lineage>
        <taxon>Bacteria</taxon>
        <taxon>Bacillati</taxon>
        <taxon>Actinomycetota</taxon>
        <taxon>Acidimicrobiia</taxon>
        <taxon>Acidimicrobiales</taxon>
        <taxon>Acidimicrobiaceae</taxon>
        <taxon>Ferrimicrobium</taxon>
    </lineage>
</organism>
<dbReference type="EMBL" id="JBFSHR010000082">
    <property type="protein sequence ID" value="MEX6430773.1"/>
    <property type="molecule type" value="Genomic_DNA"/>
</dbReference>
<dbReference type="PANTHER" id="PTHR43031">
    <property type="entry name" value="FAD-DEPENDENT OXIDOREDUCTASE"/>
    <property type="match status" value="1"/>
</dbReference>
<dbReference type="InterPro" id="IPR001763">
    <property type="entry name" value="Rhodanese-like_dom"/>
</dbReference>
<dbReference type="InterPro" id="IPR036873">
    <property type="entry name" value="Rhodanese-like_dom_sf"/>
</dbReference>
<comment type="caution">
    <text evidence="2">The sequence shown here is derived from an EMBL/GenBank/DDBJ whole genome shotgun (WGS) entry which is preliminary data.</text>
</comment>
<sequence>MDLEIPIHEFEAIHNEEVELIDVREEWEYVAGHVPGAVNVPLSTLADNLDSIPKTRHYIICASGARSLRAAEALRNAGYESVSVSGGTMAWIERGNRVATEDSDQQSA</sequence>
<dbReference type="PROSITE" id="PS00380">
    <property type="entry name" value="RHODANESE_1"/>
    <property type="match status" value="1"/>
</dbReference>
<dbReference type="SUPFAM" id="SSF52821">
    <property type="entry name" value="Rhodanese/Cell cycle control phosphatase"/>
    <property type="match status" value="1"/>
</dbReference>